<gene>
    <name evidence="2" type="ORF">GL298_04970</name>
    <name evidence="1" type="ORF">SPICI07_031</name>
</gene>
<reference evidence="2 3" key="2">
    <citation type="submission" date="2019-11" db="EMBL/GenBank/DDBJ databases">
        <title>Whole genome sequencing and comparative genomics analyses of five strains of Spiroplasma citri.</title>
        <authorList>
            <person name="Yokomi R."/>
            <person name="Chen J."/>
            <person name="Rattner R."/>
            <person name="Vidalakis G."/>
        </authorList>
    </citation>
    <scope>NUCLEOTIDE SEQUENCE [LARGE SCALE GENOMIC DNA]</scope>
    <source>
        <strain evidence="2 3">BR12</strain>
    </source>
</reference>
<dbReference type="AlphaFoldDB" id="Q14N20"/>
<proteinExistence type="predicted"/>
<reference evidence="1" key="1">
    <citation type="journal article" date="2010" name="Appl. Environ. Microbiol.">
        <title>Partial chromosome sequence of Spiroplasma citri reveals extensive viral invasion and important gene decay.</title>
        <authorList>
            <person name="Carle P."/>
            <person name="Saillard C."/>
            <person name="Carrere N."/>
            <person name="Carrere S."/>
            <person name="Duret S."/>
            <person name="Eveillard S."/>
            <person name="Gaurivaud P."/>
            <person name="Gourgues G."/>
            <person name="Gouzy J."/>
            <person name="Salar P."/>
            <person name="Verdin E."/>
            <person name="Breton M."/>
            <person name="Blanchard A."/>
            <person name="Laigret F."/>
            <person name="Bove J.M."/>
            <person name="Renaudin J."/>
            <person name="Foissac X."/>
        </authorList>
    </citation>
    <scope>NUCLEOTIDE SEQUENCE</scope>
    <source>
        <strain evidence="1">GII3-3X</strain>
    </source>
</reference>
<organism evidence="1">
    <name type="scientific">Spiroplasma citri</name>
    <dbReference type="NCBI Taxonomy" id="2133"/>
    <lineage>
        <taxon>Bacteria</taxon>
        <taxon>Bacillati</taxon>
        <taxon>Mycoplasmatota</taxon>
        <taxon>Mollicutes</taxon>
        <taxon>Entomoplasmatales</taxon>
        <taxon>Spiroplasmataceae</taxon>
        <taxon>Spiroplasma</taxon>
    </lineage>
</organism>
<protein>
    <submittedName>
        <fullName evidence="1">Conserved hypothetical upf0236 protein c-terminal truncated</fullName>
    </submittedName>
</protein>
<dbReference type="EMBL" id="AM285308">
    <property type="protein sequence ID" value="CAK99109.1"/>
    <property type="molecule type" value="Genomic_DNA"/>
</dbReference>
<evidence type="ECO:0000313" key="1">
    <source>
        <dbReference type="EMBL" id="CAK99109.1"/>
    </source>
</evidence>
<accession>Q14N20</accession>
<dbReference type="KEGG" id="sck:SCITRI_00915"/>
<dbReference type="Proteomes" id="UP000464735">
    <property type="component" value="Chromosome"/>
</dbReference>
<evidence type="ECO:0000313" key="2">
    <source>
        <dbReference type="EMBL" id="QIA68913.1"/>
    </source>
</evidence>
<dbReference type="EMBL" id="CP046368">
    <property type="protein sequence ID" value="QIA68913.1"/>
    <property type="molecule type" value="Genomic_DNA"/>
</dbReference>
<dbReference type="GeneID" id="54238806"/>
<name>Q14N20_SPICI</name>
<evidence type="ECO:0000313" key="3">
    <source>
        <dbReference type="Proteomes" id="UP000464735"/>
    </source>
</evidence>
<dbReference type="RefSeq" id="WP_071937366.1">
    <property type="nucleotide sequence ID" value="NZ_CP013197.1"/>
</dbReference>
<dbReference type="STRING" id="2133.SCITRI_00915"/>
<sequence>MNIINKFGSINPYQFFSEINEQLIKDGLIEIKNHLLKRDEEIFLSDETRKLGFKPKGFKKRSFITLLGDIQIRIRRYKFWDASVYNNKTKNYGKWRFKCLLLEDLKFEKYQKITHDLKELILTNVADGKKN</sequence>